<organism evidence="2 3">
    <name type="scientific">Pleurostoma richardsiae</name>
    <dbReference type="NCBI Taxonomy" id="41990"/>
    <lineage>
        <taxon>Eukaryota</taxon>
        <taxon>Fungi</taxon>
        <taxon>Dikarya</taxon>
        <taxon>Ascomycota</taxon>
        <taxon>Pezizomycotina</taxon>
        <taxon>Sordariomycetes</taxon>
        <taxon>Sordariomycetidae</taxon>
        <taxon>Calosphaeriales</taxon>
        <taxon>Pleurostomataceae</taxon>
        <taxon>Pleurostoma</taxon>
    </lineage>
</organism>
<evidence type="ECO:0000313" key="2">
    <source>
        <dbReference type="EMBL" id="KAJ9131799.1"/>
    </source>
</evidence>
<feature type="region of interest" description="Disordered" evidence="1">
    <location>
        <begin position="1"/>
        <end position="36"/>
    </location>
</feature>
<sequence>MMTRSSNAQKREKYGEAGFEKTEKGEDKINVKNEDDFPETSYNLSACDTVLESCELDIGDVKYRLVFTSEVDSGDESDIELGQRSIELEDGDDLSILECIFAADDDADDEDPDFVVDDDDFKVEDEGTDLEEDQINNVSQEAPFDSEAALNDVVTVDAPAVALSKAPFIDEPRVDLKPSLDVVV</sequence>
<feature type="compositionally biased region" description="Basic and acidic residues" evidence="1">
    <location>
        <begin position="9"/>
        <end position="35"/>
    </location>
</feature>
<dbReference type="EMBL" id="JANBVO010000063">
    <property type="protein sequence ID" value="KAJ9131799.1"/>
    <property type="molecule type" value="Genomic_DNA"/>
</dbReference>
<keyword evidence="3" id="KW-1185">Reference proteome</keyword>
<dbReference type="Proteomes" id="UP001174694">
    <property type="component" value="Unassembled WGS sequence"/>
</dbReference>
<protein>
    <submittedName>
        <fullName evidence="2">Uncharacterized protein</fullName>
    </submittedName>
</protein>
<comment type="caution">
    <text evidence="2">The sequence shown here is derived from an EMBL/GenBank/DDBJ whole genome shotgun (WGS) entry which is preliminary data.</text>
</comment>
<evidence type="ECO:0000256" key="1">
    <source>
        <dbReference type="SAM" id="MobiDB-lite"/>
    </source>
</evidence>
<accession>A0AA38RAE8</accession>
<dbReference type="AlphaFoldDB" id="A0AA38RAE8"/>
<name>A0AA38RAE8_9PEZI</name>
<proteinExistence type="predicted"/>
<evidence type="ECO:0000313" key="3">
    <source>
        <dbReference type="Proteomes" id="UP001174694"/>
    </source>
</evidence>
<gene>
    <name evidence="2" type="ORF">NKR23_g11523</name>
</gene>
<reference evidence="2" key="1">
    <citation type="submission" date="2022-07" db="EMBL/GenBank/DDBJ databases">
        <title>Fungi with potential for degradation of polypropylene.</title>
        <authorList>
            <person name="Gostincar C."/>
        </authorList>
    </citation>
    <scope>NUCLEOTIDE SEQUENCE</scope>
    <source>
        <strain evidence="2">EXF-13308</strain>
    </source>
</reference>